<gene>
    <name evidence="2" type="ORF">ZIOFF_074005</name>
</gene>
<protein>
    <submittedName>
        <fullName evidence="2">Uncharacterized protein</fullName>
    </submittedName>
</protein>
<dbReference type="PANTHER" id="PTHR35131:SF1">
    <property type="entry name" value="EXPRESSED PROTEIN"/>
    <property type="match status" value="1"/>
</dbReference>
<feature type="region of interest" description="Disordered" evidence="1">
    <location>
        <begin position="30"/>
        <end position="66"/>
    </location>
</feature>
<organism evidence="2 3">
    <name type="scientific">Zingiber officinale</name>
    <name type="common">Ginger</name>
    <name type="synonym">Amomum zingiber</name>
    <dbReference type="NCBI Taxonomy" id="94328"/>
    <lineage>
        <taxon>Eukaryota</taxon>
        <taxon>Viridiplantae</taxon>
        <taxon>Streptophyta</taxon>
        <taxon>Embryophyta</taxon>
        <taxon>Tracheophyta</taxon>
        <taxon>Spermatophyta</taxon>
        <taxon>Magnoliopsida</taxon>
        <taxon>Liliopsida</taxon>
        <taxon>Zingiberales</taxon>
        <taxon>Zingiberaceae</taxon>
        <taxon>Zingiber</taxon>
    </lineage>
</organism>
<evidence type="ECO:0000256" key="1">
    <source>
        <dbReference type="SAM" id="MobiDB-lite"/>
    </source>
</evidence>
<comment type="caution">
    <text evidence="2">The sequence shown here is derived from an EMBL/GenBank/DDBJ whole genome shotgun (WGS) entry which is preliminary data.</text>
</comment>
<dbReference type="EMBL" id="JACMSC010000022">
    <property type="protein sequence ID" value="KAG6469297.1"/>
    <property type="molecule type" value="Genomic_DNA"/>
</dbReference>
<sequence>MAAEPPPPAEVGARGTIGSLVSQEIEYFRRLNPDHQEASTSRDYKQKPGSSREVQRRRKKKKLPARGGFLPSVCSAVDVIDTKGIEKAGAIGYKNLRTDGKYVPED</sequence>
<feature type="compositionally biased region" description="Basic and acidic residues" evidence="1">
    <location>
        <begin position="30"/>
        <end position="46"/>
    </location>
</feature>
<dbReference type="PANTHER" id="PTHR35131">
    <property type="entry name" value="EXPRESSED PROTEIN"/>
    <property type="match status" value="1"/>
</dbReference>
<evidence type="ECO:0000313" key="3">
    <source>
        <dbReference type="Proteomes" id="UP000734854"/>
    </source>
</evidence>
<dbReference type="OrthoDB" id="783264at2759"/>
<proteinExistence type="predicted"/>
<accession>A0A8J5C6S5</accession>
<feature type="compositionally biased region" description="Basic residues" evidence="1">
    <location>
        <begin position="55"/>
        <end position="64"/>
    </location>
</feature>
<keyword evidence="3" id="KW-1185">Reference proteome</keyword>
<dbReference type="AlphaFoldDB" id="A0A8J5C6S5"/>
<reference evidence="2 3" key="1">
    <citation type="submission" date="2020-08" db="EMBL/GenBank/DDBJ databases">
        <title>Plant Genome Project.</title>
        <authorList>
            <person name="Zhang R.-G."/>
        </authorList>
    </citation>
    <scope>NUCLEOTIDE SEQUENCE [LARGE SCALE GENOMIC DNA]</scope>
    <source>
        <tissue evidence="2">Rhizome</tissue>
    </source>
</reference>
<name>A0A8J5C6S5_ZINOF</name>
<dbReference type="Proteomes" id="UP000734854">
    <property type="component" value="Unassembled WGS sequence"/>
</dbReference>
<evidence type="ECO:0000313" key="2">
    <source>
        <dbReference type="EMBL" id="KAG6469297.1"/>
    </source>
</evidence>